<dbReference type="AlphaFoldDB" id="A0A3N2CTX3"/>
<name>A0A3N2CTX3_9ACTN</name>
<gene>
    <name evidence="1" type="ORF">EDD33_1818</name>
</gene>
<organism evidence="1 2">
    <name type="scientific">Nocardioides aurantiacus</name>
    <dbReference type="NCBI Taxonomy" id="86796"/>
    <lineage>
        <taxon>Bacteria</taxon>
        <taxon>Bacillati</taxon>
        <taxon>Actinomycetota</taxon>
        <taxon>Actinomycetes</taxon>
        <taxon>Propionibacteriales</taxon>
        <taxon>Nocardioidaceae</taxon>
        <taxon>Nocardioides</taxon>
    </lineage>
</organism>
<keyword evidence="2" id="KW-1185">Reference proteome</keyword>
<proteinExistence type="predicted"/>
<evidence type="ECO:0000313" key="1">
    <source>
        <dbReference type="EMBL" id="ROR90961.1"/>
    </source>
</evidence>
<comment type="caution">
    <text evidence="1">The sequence shown here is derived from an EMBL/GenBank/DDBJ whole genome shotgun (WGS) entry which is preliminary data.</text>
</comment>
<reference evidence="1 2" key="1">
    <citation type="submission" date="2018-11" db="EMBL/GenBank/DDBJ databases">
        <title>Sequencing the genomes of 1000 actinobacteria strains.</title>
        <authorList>
            <person name="Klenk H.-P."/>
        </authorList>
    </citation>
    <scope>NUCLEOTIDE SEQUENCE [LARGE SCALE GENOMIC DNA]</scope>
    <source>
        <strain evidence="1 2">DSM 12652</strain>
    </source>
</reference>
<sequence>MDDVDCEERSPWFDELVADVDDAFRRTGAGTPGWPNPYADEEPPDETYSRCLDPGKYRILHARVDAWVEVLERRGTATTVDVAATTWVDANRKAEQVARVRRITPTQDQGLPLLVAYTKVDGDLFGVDVGIAQPGDHDNRPVFLDTVPDCGCDHCDSGSEDLLEVLDGWFLTVARGGVVHARAGGMRVTRTLDGWMSSGGGRREDPEALLQPASNASQHWAGETWLSYGTASPS</sequence>
<dbReference type="RefSeq" id="WP_123390236.1">
    <property type="nucleotide sequence ID" value="NZ_RKHO01000001.1"/>
</dbReference>
<protein>
    <submittedName>
        <fullName evidence="1">Uncharacterized protein</fullName>
    </submittedName>
</protein>
<evidence type="ECO:0000313" key="2">
    <source>
        <dbReference type="Proteomes" id="UP000281738"/>
    </source>
</evidence>
<accession>A0A3N2CTX3</accession>
<dbReference type="OrthoDB" id="3227561at2"/>
<dbReference type="Pfam" id="PF19736">
    <property type="entry name" value="DUF6226"/>
    <property type="match status" value="1"/>
</dbReference>
<dbReference type="Proteomes" id="UP000281738">
    <property type="component" value="Unassembled WGS sequence"/>
</dbReference>
<dbReference type="EMBL" id="RKHO01000001">
    <property type="protein sequence ID" value="ROR90961.1"/>
    <property type="molecule type" value="Genomic_DNA"/>
</dbReference>
<dbReference type="InterPro" id="IPR045773">
    <property type="entry name" value="DUF6226"/>
</dbReference>